<evidence type="ECO:0000256" key="3">
    <source>
        <dbReference type="ARBA" id="ARBA00023015"/>
    </source>
</evidence>
<dbReference type="GO" id="GO:0051123">
    <property type="term" value="P:RNA polymerase II preinitiation complex assembly"/>
    <property type="evidence" value="ECO:0000318"/>
    <property type="project" value="GO_Central"/>
</dbReference>
<evidence type="ECO:0000313" key="8">
    <source>
        <dbReference type="Proteomes" id="UP000005239"/>
    </source>
</evidence>
<evidence type="ECO:0000256" key="6">
    <source>
        <dbReference type="SAM" id="MobiDB-lite"/>
    </source>
</evidence>
<evidence type="ECO:0000256" key="2">
    <source>
        <dbReference type="ARBA" id="ARBA00009368"/>
    </source>
</evidence>
<reference evidence="8" key="1">
    <citation type="journal article" date="2008" name="Nat. Genet.">
        <title>The Pristionchus pacificus genome provides a unique perspective on nematode lifestyle and parasitism.</title>
        <authorList>
            <person name="Dieterich C."/>
            <person name="Clifton S.W."/>
            <person name="Schuster L.N."/>
            <person name="Chinwalla A."/>
            <person name="Delehaunty K."/>
            <person name="Dinkelacker I."/>
            <person name="Fulton L."/>
            <person name="Fulton R."/>
            <person name="Godfrey J."/>
            <person name="Minx P."/>
            <person name="Mitreva M."/>
            <person name="Roeseler W."/>
            <person name="Tian H."/>
            <person name="Witte H."/>
            <person name="Yang S.P."/>
            <person name="Wilson R.K."/>
            <person name="Sommer R.J."/>
        </authorList>
    </citation>
    <scope>NUCLEOTIDE SEQUENCE [LARGE SCALE GENOMIC DNA]</scope>
    <source>
        <strain evidence="8">PS312</strain>
    </source>
</reference>
<dbReference type="Proteomes" id="UP000005239">
    <property type="component" value="Unassembled WGS sequence"/>
</dbReference>
<feature type="compositionally biased region" description="Basic and acidic residues" evidence="6">
    <location>
        <begin position="245"/>
        <end position="256"/>
    </location>
</feature>
<keyword evidence="4" id="KW-0804">Transcription</keyword>
<comment type="subcellular location">
    <subcellularLocation>
        <location evidence="1">Nucleus</location>
    </subcellularLocation>
</comment>
<feature type="region of interest" description="Disordered" evidence="6">
    <location>
        <begin position="207"/>
        <end position="256"/>
    </location>
</feature>
<keyword evidence="3" id="KW-0805">Transcription regulation</keyword>
<evidence type="ECO:0000256" key="5">
    <source>
        <dbReference type="ARBA" id="ARBA00023242"/>
    </source>
</evidence>
<evidence type="ECO:0000313" key="7">
    <source>
        <dbReference type="EnsemblMetazoa" id="PPA00664.1"/>
    </source>
</evidence>
<dbReference type="EnsemblMetazoa" id="PPA00664.1">
    <property type="protein sequence ID" value="PPA00664.1"/>
    <property type="gene ID" value="WBGene00090218"/>
</dbReference>
<feature type="compositionally biased region" description="Basic and acidic residues" evidence="6">
    <location>
        <begin position="120"/>
        <end position="129"/>
    </location>
</feature>
<evidence type="ECO:0000256" key="1">
    <source>
        <dbReference type="ARBA" id="ARBA00004123"/>
    </source>
</evidence>
<comment type="similarity">
    <text evidence="2">Belongs to the TAF7 family.</text>
</comment>
<dbReference type="OrthoDB" id="153872at2759"/>
<accession>A0A8R1U205</accession>
<organism evidence="7 8">
    <name type="scientific">Pristionchus pacificus</name>
    <name type="common">Parasitic nematode worm</name>
    <dbReference type="NCBI Taxonomy" id="54126"/>
    <lineage>
        <taxon>Eukaryota</taxon>
        <taxon>Metazoa</taxon>
        <taxon>Ecdysozoa</taxon>
        <taxon>Nematoda</taxon>
        <taxon>Chromadorea</taxon>
        <taxon>Rhabditida</taxon>
        <taxon>Rhabditina</taxon>
        <taxon>Diplogasteromorpha</taxon>
        <taxon>Diplogasteroidea</taxon>
        <taxon>Neodiplogasteridae</taxon>
        <taxon>Pristionchus</taxon>
    </lineage>
</organism>
<keyword evidence="8" id="KW-1185">Reference proteome</keyword>
<dbReference type="SMART" id="SM01370">
    <property type="entry name" value="TAFII55_N"/>
    <property type="match status" value="1"/>
</dbReference>
<dbReference type="PANTHER" id="PTHR12228">
    <property type="entry name" value="TRANSCRIPTION INITIATION FACTOR TFIID 55 KD SUBUNIT-RELATED"/>
    <property type="match status" value="1"/>
</dbReference>
<proteinExistence type="inferred from homology"/>
<dbReference type="AlphaFoldDB" id="A0A2A6BR18"/>
<accession>A0A2A6BR18</accession>
<feature type="region of interest" description="Disordered" evidence="6">
    <location>
        <begin position="116"/>
        <end position="147"/>
    </location>
</feature>
<gene>
    <name evidence="7" type="primary">WBGene00090218</name>
</gene>
<dbReference type="InterPro" id="IPR037817">
    <property type="entry name" value="TAF7"/>
</dbReference>
<dbReference type="Pfam" id="PF04658">
    <property type="entry name" value="TAFII55_N"/>
    <property type="match status" value="1"/>
</dbReference>
<keyword evidence="5" id="KW-0539">Nucleus</keyword>
<dbReference type="InterPro" id="IPR006751">
    <property type="entry name" value="TAFII55_prot_cons_reg"/>
</dbReference>
<feature type="compositionally biased region" description="Acidic residues" evidence="6">
    <location>
        <begin position="226"/>
        <end position="244"/>
    </location>
</feature>
<evidence type="ECO:0000256" key="4">
    <source>
        <dbReference type="ARBA" id="ARBA00023163"/>
    </source>
</evidence>
<reference evidence="7" key="2">
    <citation type="submission" date="2022-06" db="UniProtKB">
        <authorList>
            <consortium name="EnsemblMetazoa"/>
        </authorList>
    </citation>
    <scope>IDENTIFICATION</scope>
    <source>
        <strain evidence="7">PS312</strain>
    </source>
</reference>
<sequence length="256" mass="28994">MSAGSSRILAKRVPQKLAEVAEDIQDWENHVILRVPEHLADRIGRLVDEEGPRDDLAISFTSTDMHHANVRVGQHILSGKIHELPCVVEVMKTIDKKNLYKVTDLSQVLVLSDESVVKPPPEKEDDSKKKESKRATAWPHGLTPPMKSAKIRRFRKTKKKKYMDAPEVEKELKRLLRADIEAHSSRWEIIDAKEEKKEVTGLFVKEIKEEQTADDPVFGDKLSSSSEDEGAEEQQDVDGDNDDDEKTRDEPGSSQP</sequence>
<dbReference type="PANTHER" id="PTHR12228:SF0">
    <property type="entry name" value="TATA-BOX BINDING PROTEIN ASSOCIATED FACTOR 7"/>
    <property type="match status" value="1"/>
</dbReference>
<protein>
    <submittedName>
        <fullName evidence="7">Taf-7.2</fullName>
    </submittedName>
</protein>
<dbReference type="GO" id="GO:0005669">
    <property type="term" value="C:transcription factor TFIID complex"/>
    <property type="evidence" value="ECO:0000318"/>
    <property type="project" value="GO_Central"/>
</dbReference>
<name>A0A2A6BR18_PRIPA</name>
<dbReference type="CDD" id="cd08047">
    <property type="entry name" value="TAF7"/>
    <property type="match status" value="1"/>
</dbReference>